<dbReference type="PANTHER" id="PTHR24033">
    <property type="entry name" value="EGF-LIKE DOMAIN-CONTAINING PROTEIN"/>
    <property type="match status" value="1"/>
</dbReference>
<dbReference type="PROSITE" id="PS01186">
    <property type="entry name" value="EGF_2"/>
    <property type="match status" value="2"/>
</dbReference>
<dbReference type="Pfam" id="PF00059">
    <property type="entry name" value="Lectin_C"/>
    <property type="match status" value="1"/>
</dbReference>
<dbReference type="Gene3D" id="2.10.25.10">
    <property type="entry name" value="Laminin"/>
    <property type="match status" value="2"/>
</dbReference>
<dbReference type="Gene3D" id="2.60.120.290">
    <property type="entry name" value="Spermadhesin, CUB domain"/>
    <property type="match status" value="1"/>
</dbReference>
<dbReference type="CDD" id="cd00037">
    <property type="entry name" value="CLECT"/>
    <property type="match status" value="1"/>
</dbReference>
<dbReference type="InterPro" id="IPR051830">
    <property type="entry name" value="NOTCH_homolog"/>
</dbReference>
<evidence type="ECO:0000259" key="5">
    <source>
        <dbReference type="PROSITE" id="PS50041"/>
    </source>
</evidence>
<feature type="domain" description="EGF-like" evidence="4">
    <location>
        <begin position="216"/>
        <end position="252"/>
    </location>
</feature>
<feature type="domain" description="EGF-like" evidence="4">
    <location>
        <begin position="409"/>
        <end position="448"/>
    </location>
</feature>
<reference evidence="7" key="1">
    <citation type="submission" date="2022-11" db="UniProtKB">
        <authorList>
            <consortium name="WormBaseParasite"/>
        </authorList>
    </citation>
    <scope>IDENTIFICATION</scope>
</reference>
<dbReference type="InterPro" id="IPR016187">
    <property type="entry name" value="CTDL_fold"/>
</dbReference>
<feature type="domain" description="C-type lectin" evidence="5">
    <location>
        <begin position="35"/>
        <end position="152"/>
    </location>
</feature>
<dbReference type="WBParaSite" id="PSAMB.scaffold1089size36091.g10937.t1">
    <property type="protein sequence ID" value="PSAMB.scaffold1089size36091.g10937.t1"/>
    <property type="gene ID" value="PSAMB.scaffold1089size36091.g10937"/>
</dbReference>
<keyword evidence="2" id="KW-0245">EGF-like domain</keyword>
<dbReference type="SUPFAM" id="SSF49854">
    <property type="entry name" value="Spermadhesin, CUB domain"/>
    <property type="match status" value="1"/>
</dbReference>
<dbReference type="InterPro" id="IPR000859">
    <property type="entry name" value="CUB_dom"/>
</dbReference>
<dbReference type="SUPFAM" id="SSF56436">
    <property type="entry name" value="C-type lectin-like"/>
    <property type="match status" value="1"/>
</dbReference>
<protein>
    <submittedName>
        <fullName evidence="7">Uncharacterized protein</fullName>
    </submittedName>
</protein>
<dbReference type="PROSITE" id="PS50041">
    <property type="entry name" value="C_TYPE_LECTIN_2"/>
    <property type="match status" value="1"/>
</dbReference>
<dbReference type="InterPro" id="IPR016186">
    <property type="entry name" value="C-type_lectin-like/link_sf"/>
</dbReference>
<accession>A0A914UL42</accession>
<name>A0A914UL42_9BILA</name>
<dbReference type="Pfam" id="PF00431">
    <property type="entry name" value="CUB"/>
    <property type="match status" value="1"/>
</dbReference>
<feature type="disulfide bond" evidence="2">
    <location>
        <begin position="438"/>
        <end position="447"/>
    </location>
</feature>
<organism evidence="6 7">
    <name type="scientific">Plectus sambesii</name>
    <dbReference type="NCBI Taxonomy" id="2011161"/>
    <lineage>
        <taxon>Eukaryota</taxon>
        <taxon>Metazoa</taxon>
        <taxon>Ecdysozoa</taxon>
        <taxon>Nematoda</taxon>
        <taxon>Chromadorea</taxon>
        <taxon>Plectida</taxon>
        <taxon>Plectina</taxon>
        <taxon>Plectoidea</taxon>
        <taxon>Plectidae</taxon>
        <taxon>Plectus</taxon>
    </lineage>
</organism>
<proteinExistence type="predicted"/>
<comment type="caution">
    <text evidence="2">Lacks conserved residue(s) required for the propagation of feature annotation.</text>
</comment>
<evidence type="ECO:0000313" key="6">
    <source>
        <dbReference type="Proteomes" id="UP000887566"/>
    </source>
</evidence>
<dbReference type="PROSITE" id="PS50026">
    <property type="entry name" value="EGF_3"/>
    <property type="match status" value="2"/>
</dbReference>
<feature type="chain" id="PRO_5038012557" evidence="3">
    <location>
        <begin position="20"/>
        <end position="457"/>
    </location>
</feature>
<keyword evidence="3" id="KW-0732">Signal</keyword>
<evidence type="ECO:0000259" key="4">
    <source>
        <dbReference type="PROSITE" id="PS50026"/>
    </source>
</evidence>
<evidence type="ECO:0000256" key="2">
    <source>
        <dbReference type="PROSITE-ProRule" id="PRU00076"/>
    </source>
</evidence>
<dbReference type="SMART" id="SM00034">
    <property type="entry name" value="CLECT"/>
    <property type="match status" value="1"/>
</dbReference>
<dbReference type="Gene3D" id="3.10.100.10">
    <property type="entry name" value="Mannose-Binding Protein A, subunit A"/>
    <property type="match status" value="1"/>
</dbReference>
<dbReference type="SUPFAM" id="SSF57196">
    <property type="entry name" value="EGF/Laminin"/>
    <property type="match status" value="2"/>
</dbReference>
<dbReference type="AlphaFoldDB" id="A0A914UL42"/>
<dbReference type="Proteomes" id="UP000887566">
    <property type="component" value="Unplaced"/>
</dbReference>
<dbReference type="CDD" id="cd00054">
    <property type="entry name" value="EGF_CA"/>
    <property type="match status" value="1"/>
</dbReference>
<feature type="signal peptide" evidence="3">
    <location>
        <begin position="1"/>
        <end position="19"/>
    </location>
</feature>
<keyword evidence="6" id="KW-1185">Reference proteome</keyword>
<sequence length="457" mass="49055">MFTAFVTLLFSFIIGACQSSCPSGWRQSIDDPNVCYLIIATTKKNWTEAQAFCNNILPNAHLTSISTAFESVELNAFTINTDNISSCDQMWIGASDFNVSGQFVWSDGTPFEYSIWQTGKPDLHYQCISSSWKRSRSWKTTNCSIENCFICEMSMGNLCSTSLPLTDTPSTVTLAQTSAIHSPAATSTAAPTTMIDTTIPSTTASPPTSVLSTSTAPDPCNSYPCKNGGTCNPSGNSYNCSCTSPFFGLNCEIVGCDPANGHITIVPNNTVANFSSTQFPLQISGLNCFWQIRAPPSYQLNITIESVIFTGSRGIFEILDSSNKNATLYSTSFTDQAAVSVKSSKNTVAIYFYTAYPGISGAFWIQYAAVYDDPCAGYNCGHGTCVANGYKPECHCASCYSGPLCDNGKPDPCANNPCGTYGTCVYDTATCSNPHCNCAPGYTGPFCSKIPPVHNYV</sequence>
<dbReference type="InterPro" id="IPR035914">
    <property type="entry name" value="Sperma_CUB_dom_sf"/>
</dbReference>
<dbReference type="InterPro" id="IPR001304">
    <property type="entry name" value="C-type_lectin-like"/>
</dbReference>
<evidence type="ECO:0000256" key="1">
    <source>
        <dbReference type="ARBA" id="ARBA00023157"/>
    </source>
</evidence>
<feature type="disulfide bond" evidence="2">
    <location>
        <begin position="242"/>
        <end position="251"/>
    </location>
</feature>
<dbReference type="Pfam" id="PF00008">
    <property type="entry name" value="EGF"/>
    <property type="match status" value="1"/>
</dbReference>
<dbReference type="SMART" id="SM00181">
    <property type="entry name" value="EGF"/>
    <property type="match status" value="3"/>
</dbReference>
<keyword evidence="1 2" id="KW-1015">Disulfide bond</keyword>
<evidence type="ECO:0000313" key="7">
    <source>
        <dbReference type="WBParaSite" id="PSAMB.scaffold1089size36091.g10937.t1"/>
    </source>
</evidence>
<dbReference type="InterPro" id="IPR000742">
    <property type="entry name" value="EGF"/>
</dbReference>
<dbReference type="PANTHER" id="PTHR24033:SF224">
    <property type="entry name" value="C-TYPE LECTIN"/>
    <property type="match status" value="1"/>
</dbReference>
<dbReference type="PROSITE" id="PS00022">
    <property type="entry name" value="EGF_1"/>
    <property type="match status" value="3"/>
</dbReference>
<evidence type="ECO:0000256" key="3">
    <source>
        <dbReference type="SAM" id="SignalP"/>
    </source>
</evidence>